<organism evidence="1 2">
    <name type="scientific">Mesobacillus persicus</name>
    <dbReference type="NCBI Taxonomy" id="930146"/>
    <lineage>
        <taxon>Bacteria</taxon>
        <taxon>Bacillati</taxon>
        <taxon>Bacillota</taxon>
        <taxon>Bacilli</taxon>
        <taxon>Bacillales</taxon>
        <taxon>Bacillaceae</taxon>
        <taxon>Mesobacillus</taxon>
    </lineage>
</organism>
<dbReference type="RefSeq" id="WP_090744400.1">
    <property type="nucleotide sequence ID" value="NZ_FOBW01000006.1"/>
</dbReference>
<dbReference type="STRING" id="930146.SAMN05192533_10647"/>
<dbReference type="Proteomes" id="UP000198553">
    <property type="component" value="Unassembled WGS sequence"/>
</dbReference>
<dbReference type="EMBL" id="FOBW01000006">
    <property type="protein sequence ID" value="SEM82476.1"/>
    <property type="molecule type" value="Genomic_DNA"/>
</dbReference>
<dbReference type="OrthoDB" id="2891155at2"/>
<gene>
    <name evidence="1" type="ORF">SAMN05192533_10647</name>
</gene>
<protein>
    <submittedName>
        <fullName evidence="1">Uncharacterized protein</fullName>
    </submittedName>
</protein>
<dbReference type="AlphaFoldDB" id="A0A1H8BI92"/>
<proteinExistence type="predicted"/>
<accession>A0A1H8BI92</accession>
<name>A0A1H8BI92_9BACI</name>
<sequence>MYRFTMDGNHWIIRFSPHLDIEEEDKEIVIQLVLEFETKVKGFSHGESFLLFDDKLGAIIFRIEKIPSSIFTVSTIVPKDKWYKKTLLAIEPY</sequence>
<evidence type="ECO:0000313" key="2">
    <source>
        <dbReference type="Proteomes" id="UP000198553"/>
    </source>
</evidence>
<keyword evidence="2" id="KW-1185">Reference proteome</keyword>
<reference evidence="2" key="1">
    <citation type="submission" date="2016-10" db="EMBL/GenBank/DDBJ databases">
        <authorList>
            <person name="Varghese N."/>
            <person name="Submissions S."/>
        </authorList>
    </citation>
    <scope>NUCLEOTIDE SEQUENCE [LARGE SCALE GENOMIC DNA]</scope>
    <source>
        <strain evidence="2">B48,IBRC-M 10115,DSM 25386,CECT 8001</strain>
    </source>
</reference>
<evidence type="ECO:0000313" key="1">
    <source>
        <dbReference type="EMBL" id="SEM82476.1"/>
    </source>
</evidence>